<dbReference type="InterPro" id="IPR013108">
    <property type="entry name" value="Amidohydro_3"/>
</dbReference>
<evidence type="ECO:0000313" key="2">
    <source>
        <dbReference type="EMBL" id="CAA9554415.1"/>
    </source>
</evidence>
<dbReference type="InterPro" id="IPR011059">
    <property type="entry name" value="Metal-dep_hydrolase_composite"/>
</dbReference>
<organism evidence="2">
    <name type="scientific">uncultured Thermomicrobiales bacterium</name>
    <dbReference type="NCBI Taxonomy" id="1645740"/>
    <lineage>
        <taxon>Bacteria</taxon>
        <taxon>Pseudomonadati</taxon>
        <taxon>Thermomicrobiota</taxon>
        <taxon>Thermomicrobia</taxon>
        <taxon>Thermomicrobiales</taxon>
        <taxon>environmental samples</taxon>
    </lineage>
</organism>
<dbReference type="InterPro" id="IPR032466">
    <property type="entry name" value="Metal_Hydrolase"/>
</dbReference>
<dbReference type="Gene3D" id="2.30.40.10">
    <property type="entry name" value="Urease, subunit C, domain 1"/>
    <property type="match status" value="1"/>
</dbReference>
<dbReference type="GO" id="GO:0047420">
    <property type="term" value="F:N-acyl-D-amino-acid deacylase activity"/>
    <property type="evidence" value="ECO:0007669"/>
    <property type="project" value="UniProtKB-EC"/>
</dbReference>
<feature type="non-terminal residue" evidence="2">
    <location>
        <position position="384"/>
    </location>
</feature>
<reference evidence="2" key="1">
    <citation type="submission" date="2020-02" db="EMBL/GenBank/DDBJ databases">
        <authorList>
            <person name="Meier V. D."/>
        </authorList>
    </citation>
    <scope>NUCLEOTIDE SEQUENCE</scope>
    <source>
        <strain evidence="2">AVDCRST_MAG88</strain>
    </source>
</reference>
<proteinExistence type="predicted"/>
<dbReference type="EC" id="3.5.1.81" evidence="2"/>
<dbReference type="SUPFAM" id="SSF51556">
    <property type="entry name" value="Metallo-dependent hydrolases"/>
    <property type="match status" value="1"/>
</dbReference>
<feature type="non-terminal residue" evidence="2">
    <location>
        <position position="1"/>
    </location>
</feature>
<dbReference type="InterPro" id="IPR023100">
    <property type="entry name" value="D-aminoacylase_insert_dom_sf"/>
</dbReference>
<dbReference type="EMBL" id="CADCWM010000345">
    <property type="protein sequence ID" value="CAA9554415.1"/>
    <property type="molecule type" value="Genomic_DNA"/>
</dbReference>
<accession>A0A6J4URB6</accession>
<protein>
    <submittedName>
        <fullName evidence="2">N-acyl-D-amino-acid deacylase</fullName>
        <ecNumber evidence="2">3.5.1.81</ecNumber>
    </submittedName>
</protein>
<dbReference type="Gene3D" id="3.30.1490.130">
    <property type="entry name" value="D-aminoacylase. Domain 3"/>
    <property type="match status" value="1"/>
</dbReference>
<dbReference type="Pfam" id="PF07969">
    <property type="entry name" value="Amidohydro_3"/>
    <property type="match status" value="1"/>
</dbReference>
<feature type="domain" description="Amidohydrolase 3" evidence="1">
    <location>
        <begin position="241"/>
        <end position="380"/>
    </location>
</feature>
<sequence length="384" mass="41628">AARVPEWAERARDWRRFGDWLDAMVERGVSPNVGSFLGGGTLRRYARGMAMGPAGEGELTTMRRVMDEALADGAFGVSYALIYPPDAYAGTDEIVEVCEVVAHGGGVYITHLRSEADRFLEGLEEAFEIGRRAGVPVEVYHLKVGGRANWPKMPEAIARIDAARAAGLDVTADMYPYVAGGTGLSSVLPPWVAEGGRFYERLRDPATRARVRAEALAPSGEWEAMGTLAGPEGIVPVGLERPEHAAFRGRTLAEIAAARGADWLDTAIDLLVAEEQRISTIYTMMSEENLALQLRQPWMKISTDAGGVDPTWAAAFGPTHPRAYGTYPRVLGKYVREEDVIPLEDAIRKMTSAVAGRLGLRDRGVLRAGTWADVVTFDPATVAD</sequence>
<name>A0A6J4URB6_9BACT</name>
<dbReference type="Gene3D" id="3.20.20.140">
    <property type="entry name" value="Metal-dependent hydrolases"/>
    <property type="match status" value="2"/>
</dbReference>
<evidence type="ECO:0000259" key="1">
    <source>
        <dbReference type="Pfam" id="PF07969"/>
    </source>
</evidence>
<keyword evidence="2" id="KW-0378">Hydrolase</keyword>
<gene>
    <name evidence="2" type="ORF">AVDCRST_MAG88-993</name>
</gene>
<dbReference type="AlphaFoldDB" id="A0A6J4URB6"/>